<accession>A0AA41SJM2</accession>
<dbReference type="Pfam" id="PF10585">
    <property type="entry name" value="UBA_E1_SCCH"/>
    <property type="match status" value="1"/>
</dbReference>
<dbReference type="InterPro" id="IPR042063">
    <property type="entry name" value="Ubi_acti_E1_SCCH"/>
</dbReference>
<dbReference type="FunFam" id="2.40.30.180:FF:000002">
    <property type="entry name" value="Ubiquitin-activating enzyme E1 2"/>
    <property type="match status" value="1"/>
</dbReference>
<dbReference type="Pfam" id="PF00899">
    <property type="entry name" value="ThiF"/>
    <property type="match status" value="1"/>
</dbReference>
<dbReference type="Pfam" id="PF16191">
    <property type="entry name" value="E1_4HB"/>
    <property type="match status" value="1"/>
</dbReference>
<dbReference type="EMBL" id="JAJJMA010184329">
    <property type="protein sequence ID" value="MCL7037887.1"/>
    <property type="molecule type" value="Genomic_DNA"/>
</dbReference>
<evidence type="ECO:0000259" key="4">
    <source>
        <dbReference type="Pfam" id="PF00899"/>
    </source>
</evidence>
<dbReference type="InterPro" id="IPR035985">
    <property type="entry name" value="Ubiquitin-activating_enz"/>
</dbReference>
<dbReference type="InterPro" id="IPR032418">
    <property type="entry name" value="E1_FCCH"/>
</dbReference>
<protein>
    <recommendedName>
        <fullName evidence="10">E1 ubiquitin-activating enzyme</fullName>
    </recommendedName>
</protein>
<dbReference type="Proteomes" id="UP001177140">
    <property type="component" value="Unassembled WGS sequence"/>
</dbReference>
<evidence type="ECO:0000256" key="3">
    <source>
        <dbReference type="ARBA" id="ARBA00022598"/>
    </source>
</evidence>
<evidence type="ECO:0000259" key="7">
    <source>
        <dbReference type="Pfam" id="PF16191"/>
    </source>
</evidence>
<gene>
    <name evidence="8" type="ORF">MKW94_025539</name>
</gene>
<organism evidence="8 9">
    <name type="scientific">Papaver nudicaule</name>
    <name type="common">Iceland poppy</name>
    <dbReference type="NCBI Taxonomy" id="74823"/>
    <lineage>
        <taxon>Eukaryota</taxon>
        <taxon>Viridiplantae</taxon>
        <taxon>Streptophyta</taxon>
        <taxon>Embryophyta</taxon>
        <taxon>Tracheophyta</taxon>
        <taxon>Spermatophyta</taxon>
        <taxon>Magnoliopsida</taxon>
        <taxon>Ranunculales</taxon>
        <taxon>Papaveraceae</taxon>
        <taxon>Papaveroideae</taxon>
        <taxon>Papaver</taxon>
    </lineage>
</organism>
<evidence type="ECO:0000256" key="2">
    <source>
        <dbReference type="ARBA" id="ARBA00005673"/>
    </source>
</evidence>
<dbReference type="GO" id="GO:0005634">
    <property type="term" value="C:nucleus"/>
    <property type="evidence" value="ECO:0007669"/>
    <property type="project" value="TreeGrafter"/>
</dbReference>
<evidence type="ECO:0000256" key="1">
    <source>
        <dbReference type="ARBA" id="ARBA00004906"/>
    </source>
</evidence>
<dbReference type="AlphaFoldDB" id="A0AA41SJM2"/>
<evidence type="ECO:0000313" key="8">
    <source>
        <dbReference type="EMBL" id="MCL7037887.1"/>
    </source>
</evidence>
<dbReference type="InterPro" id="IPR000594">
    <property type="entry name" value="ThiF_NAD_FAD-bd"/>
</dbReference>
<evidence type="ECO:0008006" key="10">
    <source>
        <dbReference type="Google" id="ProtNLM"/>
    </source>
</evidence>
<dbReference type="PANTHER" id="PTHR10953">
    <property type="entry name" value="UBIQUITIN-ACTIVATING ENZYME E1"/>
    <property type="match status" value="1"/>
</dbReference>
<sequence>MIYRSGNGNFNSGSSGDTVVNTNPDTPMAMEVVRMVLIKIFINLILASVKSVILHDEGSVELCDISSNFLFAETDVGKNKVLASVQKLQELNNAVAAVVFTAIGFESAIEFEEYCHNHKPAISFIKTEVRGLFGSVFCDFGPEFTVVDVDGEEPHTGIIASTCNDSPALVSCVDDERLEFQDGDLVVFSEVHGMTELNHGKPRKVKNARPYSFELGVKQPKVLKFRTLKEALSDPVDYLLSDSFKFDRPPQLHLAFQALDKFIGELGQKLISVSRTMNENSGDNGLEEIDEKLLRHFSFGSKVVLNPMAAMFGGIVGQEVVKACSGKFHPLYQFFYFDSVESLPAEPLDPNDLKPVNSRYDGQISDESKVFMVGSGALGCEFLKYLALIGVSCNNQGKLTIMMIFFSGIGTLARLSLQFIMAASILHAETFGIPIPDWVKNPSKCATAVNNVIEGVNIVTGEKATNLSSASIDDASVINDLTKKVEDCSSKMIHYHMDLIAGFANMRARNYSISEAQKLKAKFIAGRIIPAIATSTGTIQEPVPPKVFKHRDMAWTVWDRWFSGQPHLEGADAVVERQGSECIQRIMWNQLLFNSLFPRHKDRMDRRVVDLAREVAKVEMHPY</sequence>
<feature type="domain" description="Ubiquitin-activating enzyme E1 four-helix bundle" evidence="7">
    <location>
        <begin position="219"/>
        <end position="265"/>
    </location>
</feature>
<evidence type="ECO:0000259" key="5">
    <source>
        <dbReference type="Pfam" id="PF10585"/>
    </source>
</evidence>
<evidence type="ECO:0000259" key="6">
    <source>
        <dbReference type="Pfam" id="PF16190"/>
    </source>
</evidence>
<evidence type="ECO:0000313" key="9">
    <source>
        <dbReference type="Proteomes" id="UP001177140"/>
    </source>
</evidence>
<dbReference type="Gene3D" id="3.40.50.12550">
    <property type="entry name" value="Ubiquitin-activating enzyme E1, inactive adenylation domain, subdomain 2"/>
    <property type="match status" value="1"/>
</dbReference>
<keyword evidence="9" id="KW-1185">Reference proteome</keyword>
<name>A0AA41SJM2_PAPNU</name>
<dbReference type="SUPFAM" id="SSF69572">
    <property type="entry name" value="Activating enzymes of the ubiquitin-like proteins"/>
    <property type="match status" value="3"/>
</dbReference>
<comment type="similarity">
    <text evidence="2">Belongs to the ubiquitin-activating E1 family.</text>
</comment>
<dbReference type="GO" id="GO:0004839">
    <property type="term" value="F:ubiquitin activating enzyme activity"/>
    <property type="evidence" value="ECO:0007669"/>
    <property type="project" value="TreeGrafter"/>
</dbReference>
<dbReference type="Pfam" id="PF16190">
    <property type="entry name" value="E1_FCCH"/>
    <property type="match status" value="1"/>
</dbReference>
<dbReference type="InterPro" id="IPR032420">
    <property type="entry name" value="E1_4HB"/>
</dbReference>
<feature type="domain" description="Ubiquitin-activating enzyme SCCH" evidence="5">
    <location>
        <begin position="415"/>
        <end position="522"/>
    </location>
</feature>
<dbReference type="Gene3D" id="2.40.30.180">
    <property type="entry name" value="Ubiquitin-activating enzyme E1, FCCH domain"/>
    <property type="match status" value="1"/>
</dbReference>
<dbReference type="GO" id="GO:0006974">
    <property type="term" value="P:DNA damage response"/>
    <property type="evidence" value="ECO:0007669"/>
    <property type="project" value="TreeGrafter"/>
</dbReference>
<dbReference type="Gene3D" id="3.40.50.720">
    <property type="entry name" value="NAD(P)-binding Rossmann-like Domain"/>
    <property type="match status" value="2"/>
</dbReference>
<comment type="pathway">
    <text evidence="1">Protein modification; protein ubiquitination.</text>
</comment>
<dbReference type="GO" id="GO:0005737">
    <property type="term" value="C:cytoplasm"/>
    <property type="evidence" value="ECO:0007669"/>
    <property type="project" value="TreeGrafter"/>
</dbReference>
<dbReference type="PANTHER" id="PTHR10953:SF4">
    <property type="entry name" value="UBIQUITIN-ACTIVATING ENZYME E1 C-TERMINAL DOMAIN-CONTAINING PROTEIN"/>
    <property type="match status" value="1"/>
</dbReference>
<dbReference type="InterPro" id="IPR042302">
    <property type="entry name" value="E1_FCCH_sf"/>
</dbReference>
<dbReference type="Gene3D" id="1.10.10.2660">
    <property type="entry name" value="Ubiquitin-activating enzyme E1, SCCH domain"/>
    <property type="match status" value="1"/>
</dbReference>
<proteinExistence type="inferred from homology"/>
<keyword evidence="3" id="KW-0436">Ligase</keyword>
<feature type="domain" description="THIF-type NAD/FAD binding fold" evidence="4">
    <location>
        <begin position="43"/>
        <end position="100"/>
    </location>
</feature>
<dbReference type="InterPro" id="IPR045886">
    <property type="entry name" value="ThiF/MoeB/HesA"/>
</dbReference>
<dbReference type="PROSITE" id="PS00536">
    <property type="entry name" value="UBIQUITIN_ACTIVAT_1"/>
    <property type="match status" value="1"/>
</dbReference>
<feature type="domain" description="Ubiquitin-activating enzyme E1 FCCH" evidence="6">
    <location>
        <begin position="165"/>
        <end position="216"/>
    </location>
</feature>
<reference evidence="8" key="1">
    <citation type="submission" date="2022-03" db="EMBL/GenBank/DDBJ databases">
        <title>A functionally conserved STORR gene fusion in Papaver species that diverged 16.8 million years ago.</title>
        <authorList>
            <person name="Catania T."/>
        </authorList>
    </citation>
    <scope>NUCLEOTIDE SEQUENCE</scope>
    <source>
        <strain evidence="8">S-191538</strain>
    </source>
</reference>
<dbReference type="InterPro" id="IPR018074">
    <property type="entry name" value="UBQ-activ_enz_E1_CS"/>
</dbReference>
<comment type="caution">
    <text evidence="8">The sequence shown here is derived from an EMBL/GenBank/DDBJ whole genome shotgun (WGS) entry which is preliminary data.</text>
</comment>
<dbReference type="GO" id="GO:0006511">
    <property type="term" value="P:ubiquitin-dependent protein catabolic process"/>
    <property type="evidence" value="ECO:0007669"/>
    <property type="project" value="TreeGrafter"/>
</dbReference>
<dbReference type="InterPro" id="IPR019572">
    <property type="entry name" value="UBA_E1_SCCH"/>
</dbReference>